<dbReference type="SUPFAM" id="SSF46894">
    <property type="entry name" value="C-terminal effector domain of the bipartite response regulators"/>
    <property type="match status" value="1"/>
</dbReference>
<dbReference type="PRINTS" id="PR00038">
    <property type="entry name" value="HTHLUXR"/>
</dbReference>
<dbReference type="RefSeq" id="WP_214057623.1">
    <property type="nucleotide sequence ID" value="NZ_CP075371.1"/>
</dbReference>
<dbReference type="Proteomes" id="UP000679307">
    <property type="component" value="Chromosome"/>
</dbReference>
<dbReference type="InterPro" id="IPR016032">
    <property type="entry name" value="Sig_transdc_resp-reg_C-effctor"/>
</dbReference>
<evidence type="ECO:0000259" key="1">
    <source>
        <dbReference type="SMART" id="SM00421"/>
    </source>
</evidence>
<dbReference type="InterPro" id="IPR036388">
    <property type="entry name" value="WH-like_DNA-bd_sf"/>
</dbReference>
<accession>A0ABX8EC18</accession>
<dbReference type="Pfam" id="PF13384">
    <property type="entry name" value="HTH_23"/>
    <property type="match status" value="1"/>
</dbReference>
<organism evidence="2 3">
    <name type="scientific">Nocardioides aquaticus</name>
    <dbReference type="NCBI Taxonomy" id="160826"/>
    <lineage>
        <taxon>Bacteria</taxon>
        <taxon>Bacillati</taxon>
        <taxon>Actinomycetota</taxon>
        <taxon>Actinomycetes</taxon>
        <taxon>Propionibacteriales</taxon>
        <taxon>Nocardioidaceae</taxon>
        <taxon>Nocardioides</taxon>
    </lineage>
</organism>
<dbReference type="EMBL" id="CP075371">
    <property type="protein sequence ID" value="QVT77969.1"/>
    <property type="molecule type" value="Genomic_DNA"/>
</dbReference>
<feature type="domain" description="HTH luxR-type" evidence="1">
    <location>
        <begin position="11"/>
        <end position="68"/>
    </location>
</feature>
<dbReference type="Gene3D" id="1.10.10.10">
    <property type="entry name" value="Winged helix-like DNA-binding domain superfamily/Winged helix DNA-binding domain"/>
    <property type="match status" value="1"/>
</dbReference>
<evidence type="ECO:0000313" key="3">
    <source>
        <dbReference type="Proteomes" id="UP000679307"/>
    </source>
</evidence>
<sequence length="74" mass="8032">MPSPGVPRHDREPVAPEDLALLSLVARGLTTAAVARRLDVSERTVRRRLQGTLRTLEVGTPIEAVVVAVRRGLI</sequence>
<dbReference type="SMART" id="SM00421">
    <property type="entry name" value="HTH_LUXR"/>
    <property type="match status" value="1"/>
</dbReference>
<reference evidence="2 3" key="1">
    <citation type="submission" date="2021-05" db="EMBL/GenBank/DDBJ databases">
        <title>Complete genome of Nocardioides aquaticus KCTC 9944T isolated from meromictic and hypersaline Ekho Lake, Antarctica.</title>
        <authorList>
            <person name="Hwang K."/>
            <person name="Kim K.M."/>
            <person name="Choe H."/>
        </authorList>
    </citation>
    <scope>NUCLEOTIDE SEQUENCE [LARGE SCALE GENOMIC DNA]</scope>
    <source>
        <strain evidence="2 3">KCTC 9944</strain>
    </source>
</reference>
<name>A0ABX8EC18_9ACTN</name>
<keyword evidence="3" id="KW-1185">Reference proteome</keyword>
<dbReference type="InterPro" id="IPR000792">
    <property type="entry name" value="Tscrpt_reg_LuxR_C"/>
</dbReference>
<gene>
    <name evidence="2" type="primary">degU_1</name>
    <name evidence="2" type="ORF">ENKNEFLB_00338</name>
</gene>
<protein>
    <submittedName>
        <fullName evidence="2">Transcriptional regulatory protein DegU</fullName>
    </submittedName>
</protein>
<proteinExistence type="predicted"/>
<evidence type="ECO:0000313" key="2">
    <source>
        <dbReference type="EMBL" id="QVT77969.1"/>
    </source>
</evidence>